<dbReference type="SMART" id="SM00020">
    <property type="entry name" value="Tryp_SPc"/>
    <property type="match status" value="1"/>
</dbReference>
<dbReference type="RefSeq" id="XP_004704924.1">
    <property type="nucleotide sequence ID" value="XM_004704867.2"/>
</dbReference>
<evidence type="ECO:0000256" key="1">
    <source>
        <dbReference type="ARBA" id="ARBA00023157"/>
    </source>
</evidence>
<dbReference type="Gene3D" id="2.40.10.10">
    <property type="entry name" value="Trypsin-like serine proteases"/>
    <property type="match status" value="1"/>
</dbReference>
<feature type="domain" description="Peptidase S1" evidence="3">
    <location>
        <begin position="31"/>
        <end position="258"/>
    </location>
</feature>
<dbReference type="InterPro" id="IPR001254">
    <property type="entry name" value="Trypsin_dom"/>
</dbReference>
<dbReference type="GO" id="GO:0008233">
    <property type="term" value="F:peptidase activity"/>
    <property type="evidence" value="ECO:0007669"/>
    <property type="project" value="UniProtKB-KW"/>
</dbReference>
<gene>
    <name evidence="5" type="primary">PRSS54</name>
</gene>
<accession>A0ABM0IPN8</accession>
<protein>
    <submittedName>
        <fullName evidence="5">Inactive serine protease 54</fullName>
    </submittedName>
</protein>
<dbReference type="GeneID" id="101653555"/>
<keyword evidence="5" id="KW-0378">Hydrolase</keyword>
<keyword evidence="4" id="KW-1185">Reference proteome</keyword>
<name>A0ABM0IPN8_ECHTE</name>
<evidence type="ECO:0000256" key="2">
    <source>
        <dbReference type="SAM" id="SignalP"/>
    </source>
</evidence>
<evidence type="ECO:0000313" key="5">
    <source>
        <dbReference type="RefSeq" id="XP_004704924.1"/>
    </source>
</evidence>
<dbReference type="InterPro" id="IPR009003">
    <property type="entry name" value="Peptidase_S1_PA"/>
</dbReference>
<proteinExistence type="predicted"/>
<organism evidence="4 5">
    <name type="scientific">Echinops telfairi</name>
    <name type="common">Lesser hedgehog tenrec</name>
    <dbReference type="NCBI Taxonomy" id="9371"/>
    <lineage>
        <taxon>Eukaryota</taxon>
        <taxon>Metazoa</taxon>
        <taxon>Chordata</taxon>
        <taxon>Craniata</taxon>
        <taxon>Vertebrata</taxon>
        <taxon>Euteleostomi</taxon>
        <taxon>Mammalia</taxon>
        <taxon>Eutheria</taxon>
        <taxon>Afrotheria</taxon>
        <taxon>Tenrecidae</taxon>
        <taxon>Tenrecinae</taxon>
        <taxon>Echinops</taxon>
    </lineage>
</organism>
<keyword evidence="2" id="KW-0732">Signal</keyword>
<dbReference type="Pfam" id="PF00089">
    <property type="entry name" value="Trypsin"/>
    <property type="match status" value="1"/>
</dbReference>
<keyword evidence="1" id="KW-1015">Disulfide bond</keyword>
<reference evidence="5" key="1">
    <citation type="submission" date="2025-08" db="UniProtKB">
        <authorList>
            <consortium name="RefSeq"/>
        </authorList>
    </citation>
    <scope>IDENTIFICATION</scope>
</reference>
<dbReference type="PANTHER" id="PTHR24250">
    <property type="entry name" value="CHYMOTRYPSIN-RELATED"/>
    <property type="match status" value="1"/>
</dbReference>
<dbReference type="GO" id="GO:0006508">
    <property type="term" value="P:proteolysis"/>
    <property type="evidence" value="ECO:0007669"/>
    <property type="project" value="UniProtKB-KW"/>
</dbReference>
<evidence type="ECO:0000259" key="3">
    <source>
        <dbReference type="PROSITE" id="PS50240"/>
    </source>
</evidence>
<keyword evidence="5" id="KW-0645">Protease</keyword>
<dbReference type="PANTHER" id="PTHR24250:SF45">
    <property type="entry name" value="INACTIVE SERINE PROTEASE 54"/>
    <property type="match status" value="1"/>
</dbReference>
<dbReference type="CDD" id="cd00190">
    <property type="entry name" value="Tryp_SPc"/>
    <property type="match status" value="1"/>
</dbReference>
<evidence type="ECO:0000313" key="4">
    <source>
        <dbReference type="Proteomes" id="UP000694863"/>
    </source>
</evidence>
<feature type="signal peptide" evidence="2">
    <location>
        <begin position="1"/>
        <end position="19"/>
    </location>
</feature>
<dbReference type="SUPFAM" id="SSF50494">
    <property type="entry name" value="Trypsin-like serine proteases"/>
    <property type="match status" value="1"/>
</dbReference>
<dbReference type="Proteomes" id="UP000694863">
    <property type="component" value="Unplaced"/>
</dbReference>
<feature type="chain" id="PRO_5046410492" evidence="2">
    <location>
        <begin position="20"/>
        <end position="382"/>
    </location>
</feature>
<dbReference type="InterPro" id="IPR043504">
    <property type="entry name" value="Peptidase_S1_PA_chymotrypsin"/>
</dbReference>
<dbReference type="PROSITE" id="PS50240">
    <property type="entry name" value="TRYPSIN_DOM"/>
    <property type="match status" value="1"/>
</dbReference>
<sequence>MAEMRGMLLLLLCVSHSSAKCGIQKSLLSDILEDSLVHSKMFPWVVSLQDSRYSHLAFGCILSEFWILSSASTFQHRKNVVVLVGIANMDARMRGHTEYPVNAIILHEAFNNHSMRNNIALLKTDSPMQFNDLVQPICFLSRRLINPPTFRTCWVAGWNPTSATGEHMTMSVLRKMPVKNVKSCPLSQLPETACCTHKEEKVEHICLGDPGNPVICELLQQDLWVLRGVLNEGGEQCTGPFVYTRVEHYSDWILEESDRVGPSLNSLRHWEKVTLPSMDLKDIKPPRTHAGHPGRVHVPYHKPAWHARHFLPGKHARNNLYFRPPGLREAGRSSDLAIQPMYYDYYGGESGERGTTSRHNGCCRTRDNMLLCLLLLLLCSGT</sequence>